<dbReference type="InterPro" id="IPR006073">
    <property type="entry name" value="GTP-bd"/>
</dbReference>
<dbReference type="InterPro" id="IPR027417">
    <property type="entry name" value="P-loop_NTPase"/>
</dbReference>
<dbReference type="InterPro" id="IPR012676">
    <property type="entry name" value="TGS-like"/>
</dbReference>
<dbReference type="InterPro" id="IPR005225">
    <property type="entry name" value="Small_GTP-bd"/>
</dbReference>
<dbReference type="GO" id="GO:0005525">
    <property type="term" value="F:GTP binding"/>
    <property type="evidence" value="ECO:0007669"/>
    <property type="project" value="UniProtKB-KW"/>
</dbReference>
<dbReference type="FunFam" id="3.40.50.300:FF:001436">
    <property type="entry name" value="Developmentally-regulated GTP-binding protein"/>
    <property type="match status" value="1"/>
</dbReference>
<dbReference type="InterPro" id="IPR012675">
    <property type="entry name" value="Beta-grasp_dom_sf"/>
</dbReference>
<dbReference type="Gene3D" id="3.10.20.30">
    <property type="match status" value="1"/>
</dbReference>
<dbReference type="Pfam" id="PF01926">
    <property type="entry name" value="MMR_HSR1"/>
    <property type="match status" value="1"/>
</dbReference>
<proteinExistence type="predicted"/>
<evidence type="ECO:0000256" key="2">
    <source>
        <dbReference type="ARBA" id="ARBA00023134"/>
    </source>
</evidence>
<evidence type="ECO:0000256" key="3">
    <source>
        <dbReference type="SAM" id="MobiDB-lite"/>
    </source>
</evidence>
<evidence type="ECO:0000259" key="5">
    <source>
        <dbReference type="PROSITE" id="PS51880"/>
    </source>
</evidence>
<evidence type="ECO:0000313" key="7">
    <source>
        <dbReference type="Proteomes" id="UP000291116"/>
    </source>
</evidence>
<evidence type="ECO:0008006" key="8">
    <source>
        <dbReference type="Google" id="ProtNLM"/>
    </source>
</evidence>
<dbReference type="CDD" id="cd01896">
    <property type="entry name" value="DRG"/>
    <property type="match status" value="1"/>
</dbReference>
<feature type="compositionally biased region" description="Basic residues" evidence="3">
    <location>
        <begin position="403"/>
        <end position="420"/>
    </location>
</feature>
<dbReference type="OrthoDB" id="603at2759"/>
<keyword evidence="7" id="KW-1185">Reference proteome</keyword>
<reference evidence="6 7" key="1">
    <citation type="submission" date="2019-01" db="EMBL/GenBank/DDBJ databases">
        <authorList>
            <person name="Ferrante I. M."/>
        </authorList>
    </citation>
    <scope>NUCLEOTIDE SEQUENCE [LARGE SCALE GENOMIC DNA]</scope>
    <source>
        <strain evidence="6 7">B856</strain>
    </source>
</reference>
<dbReference type="InterPro" id="IPR031662">
    <property type="entry name" value="GTP-binding_2"/>
</dbReference>
<protein>
    <recommendedName>
        <fullName evidence="8">OBG-type G domain-containing protein</fullName>
    </recommendedName>
</protein>
<dbReference type="GO" id="GO:0003924">
    <property type="term" value="F:GTPase activity"/>
    <property type="evidence" value="ECO:0007669"/>
    <property type="project" value="InterPro"/>
</dbReference>
<sequence>MGVMEKIKEIEAEMARTQKNKATNYHLGTLKAKLARLRNELFVEQSGGSGGSSGEGFDVARNGDARVALIGFPSVGKSTLLGALTATESEAAAYEFTTLTCIPGVMRYKGSKVQVLDLPGIIEGAAHGAGRGKEVIAVARNADAILIVLDAGKEGLNRHREILERELETVGIRLNQRPPDVKISKRKMGGGIRFSSTVPQTKLGPEPEKVVTQILREYKIISADVLAREEITVDQLVDVALGNREYKPALYLYNKIDTITIEEVDQLARQPHSIVGSVNKKWNIGQPLEDDALKQKMWEYLGLTRIYTKRKGSPPDLEEPVVLSDIRKGTTVRSLCANISTQMLRDFNYALVWGKSAVHAPQRCGLTHRLDDEDVVQIVTKTIKQQQNSSSYAMLAQEYQDKHSKKRLEAKKQKQKRLRG</sequence>
<dbReference type="PANTHER" id="PTHR43127">
    <property type="entry name" value="DEVELOPMENTALLY-REGULATED GTP-BINDING PROTEIN 2"/>
    <property type="match status" value="1"/>
</dbReference>
<dbReference type="Gene3D" id="6.10.140.1070">
    <property type="match status" value="2"/>
</dbReference>
<evidence type="ECO:0000256" key="1">
    <source>
        <dbReference type="ARBA" id="ARBA00022741"/>
    </source>
</evidence>
<feature type="region of interest" description="Disordered" evidence="3">
    <location>
        <begin position="400"/>
        <end position="420"/>
    </location>
</feature>
<evidence type="ECO:0000259" key="4">
    <source>
        <dbReference type="PROSITE" id="PS51710"/>
    </source>
</evidence>
<dbReference type="AlphaFoldDB" id="A0A448ZJU7"/>
<feature type="domain" description="OBG-type G" evidence="4">
    <location>
        <begin position="65"/>
        <end position="296"/>
    </location>
</feature>
<dbReference type="EMBL" id="CAACVS010000432">
    <property type="protein sequence ID" value="VEU42305.1"/>
    <property type="molecule type" value="Genomic_DNA"/>
</dbReference>
<dbReference type="FunFam" id="3.10.20.30:FF:000003">
    <property type="entry name" value="Developmentally-regulated GTP-binding protein 1"/>
    <property type="match status" value="1"/>
</dbReference>
<name>A0A448ZJU7_9STRA</name>
<dbReference type="Proteomes" id="UP000291116">
    <property type="component" value="Unassembled WGS sequence"/>
</dbReference>
<dbReference type="PROSITE" id="PS51710">
    <property type="entry name" value="G_OBG"/>
    <property type="match status" value="1"/>
</dbReference>
<dbReference type="PROSITE" id="PS00905">
    <property type="entry name" value="GTP1_OBG"/>
    <property type="match status" value="1"/>
</dbReference>
<dbReference type="PROSITE" id="PS51880">
    <property type="entry name" value="TGS"/>
    <property type="match status" value="1"/>
</dbReference>
<gene>
    <name evidence="6" type="ORF">PSNMU_V1.4_AUG-EV-PASAV3_0092620</name>
</gene>
<dbReference type="Pfam" id="PF16897">
    <property type="entry name" value="MMR_HSR1_Xtn"/>
    <property type="match status" value="1"/>
</dbReference>
<dbReference type="SUPFAM" id="SSF52540">
    <property type="entry name" value="P-loop containing nucleoside triphosphate hydrolases"/>
    <property type="match status" value="1"/>
</dbReference>
<dbReference type="PRINTS" id="PR00326">
    <property type="entry name" value="GTP1OBG"/>
</dbReference>
<keyword evidence="2" id="KW-0342">GTP-binding</keyword>
<organism evidence="6 7">
    <name type="scientific">Pseudo-nitzschia multistriata</name>
    <dbReference type="NCBI Taxonomy" id="183589"/>
    <lineage>
        <taxon>Eukaryota</taxon>
        <taxon>Sar</taxon>
        <taxon>Stramenopiles</taxon>
        <taxon>Ochrophyta</taxon>
        <taxon>Bacillariophyta</taxon>
        <taxon>Bacillariophyceae</taxon>
        <taxon>Bacillariophycidae</taxon>
        <taxon>Bacillariales</taxon>
        <taxon>Bacillariaceae</taxon>
        <taxon>Pseudo-nitzschia</taxon>
    </lineage>
</organism>
<dbReference type="InterPro" id="IPR004095">
    <property type="entry name" value="TGS"/>
</dbReference>
<dbReference type="InterPro" id="IPR031167">
    <property type="entry name" value="G_OBG"/>
</dbReference>
<dbReference type="InterPro" id="IPR006074">
    <property type="entry name" value="GTP1-OBG_CS"/>
</dbReference>
<feature type="domain" description="TGS" evidence="5">
    <location>
        <begin position="302"/>
        <end position="380"/>
    </location>
</feature>
<keyword evidence="1" id="KW-0547">Nucleotide-binding</keyword>
<evidence type="ECO:0000313" key="6">
    <source>
        <dbReference type="EMBL" id="VEU42305.1"/>
    </source>
</evidence>
<dbReference type="InterPro" id="IPR045001">
    <property type="entry name" value="DRG"/>
</dbReference>
<dbReference type="SUPFAM" id="SSF81271">
    <property type="entry name" value="TGS-like"/>
    <property type="match status" value="1"/>
</dbReference>
<accession>A0A448ZJU7</accession>
<dbReference type="Pfam" id="PF02824">
    <property type="entry name" value="TGS"/>
    <property type="match status" value="1"/>
</dbReference>
<dbReference type="NCBIfam" id="TIGR00231">
    <property type="entry name" value="small_GTP"/>
    <property type="match status" value="1"/>
</dbReference>